<comment type="caution">
    <text evidence="1">The sequence shown here is derived from an EMBL/GenBank/DDBJ whole genome shotgun (WGS) entry which is preliminary data.</text>
</comment>
<keyword evidence="2" id="KW-1185">Reference proteome</keyword>
<dbReference type="AlphaFoldDB" id="W4NAD8"/>
<organism evidence="1 2">
    <name type="scientific">Bifidobacterium moukalabense DSM 27321</name>
    <dbReference type="NCBI Taxonomy" id="1435051"/>
    <lineage>
        <taxon>Bacteria</taxon>
        <taxon>Bacillati</taxon>
        <taxon>Actinomycetota</taxon>
        <taxon>Actinomycetes</taxon>
        <taxon>Bifidobacteriales</taxon>
        <taxon>Bifidobacteriaceae</taxon>
        <taxon>Bifidobacterium</taxon>
    </lineage>
</organism>
<gene>
    <name evidence="1" type="ORF">BMOU_0730</name>
</gene>
<sequence length="215" mass="24647">MASPPHRSCRFQSLFQQRKQNKPCTKKSLVQMHWDYFLLLEKDLITIAETIELCKDNNNAYGPHITQLILSTGSELDVALKSFATAVSPNSEAVSKRQANMGDYRKVIDEKTLKQFSTAQVKILRSEIRLAPWSYLKDGAENTLPWWKAYNEIKHHRAECYSKGTLEVALNLIAALFIVDAYIAEASLETTGFTQIIDWDHHVHMPQLDRYYAAE</sequence>
<accession>W4NAD8</accession>
<reference evidence="1 2" key="1">
    <citation type="journal article" date="2014" name="Genome Announc.">
        <title>The Genome Sequence of Bifidobacterium moukalabense DSM 27321 Highlights the Close Phylogenetic Relatedness with the Bifidobacterium dentium Taxon.</title>
        <authorList>
            <person name="Lugli G.A."/>
            <person name="Duranti S."/>
            <person name="Milani C."/>
            <person name="Turroni F."/>
            <person name="Viappiani A."/>
            <person name="Mangifesta M."/>
            <person name="van Sinderen D."/>
            <person name="Ventura M."/>
        </authorList>
    </citation>
    <scope>NUCLEOTIDE SEQUENCE [LARGE SCALE GENOMIC DNA]</scope>
    <source>
        <strain evidence="1 2">DSM 27321</strain>
    </source>
</reference>
<dbReference type="STRING" id="1435051.BMOU_0730"/>
<dbReference type="Proteomes" id="UP000019155">
    <property type="component" value="Unassembled WGS sequence"/>
</dbReference>
<proteinExistence type="predicted"/>
<evidence type="ECO:0000313" key="1">
    <source>
        <dbReference type="EMBL" id="ETY71989.1"/>
    </source>
</evidence>
<dbReference type="EMBL" id="AZMV01000002">
    <property type="protein sequence ID" value="ETY71989.1"/>
    <property type="molecule type" value="Genomic_DNA"/>
</dbReference>
<dbReference type="eggNOG" id="ENOG5032U80">
    <property type="taxonomic scope" value="Bacteria"/>
</dbReference>
<evidence type="ECO:0000313" key="2">
    <source>
        <dbReference type="Proteomes" id="UP000019155"/>
    </source>
</evidence>
<name>W4NAD8_9BIFI</name>
<protein>
    <submittedName>
        <fullName evidence="1">Uncharacterized protein</fullName>
    </submittedName>
</protein>